<evidence type="ECO:0000256" key="2">
    <source>
        <dbReference type="ARBA" id="ARBA00022729"/>
    </source>
</evidence>
<dbReference type="GO" id="GO:0005975">
    <property type="term" value="P:carbohydrate metabolic process"/>
    <property type="evidence" value="ECO:0007669"/>
    <property type="project" value="InterPro"/>
</dbReference>
<name>A0A2Z7CBR1_9LAMI</name>
<accession>A0A2Z7CBR1</accession>
<evidence type="ECO:0000313" key="11">
    <source>
        <dbReference type="Proteomes" id="UP000250235"/>
    </source>
</evidence>
<reference evidence="10 11" key="1">
    <citation type="journal article" date="2015" name="Proc. Natl. Acad. Sci. U.S.A.">
        <title>The resurrection genome of Boea hygrometrica: A blueprint for survival of dehydration.</title>
        <authorList>
            <person name="Xiao L."/>
            <person name="Yang G."/>
            <person name="Zhang L."/>
            <person name="Yang X."/>
            <person name="Zhao S."/>
            <person name="Ji Z."/>
            <person name="Zhou Q."/>
            <person name="Hu M."/>
            <person name="Wang Y."/>
            <person name="Chen M."/>
            <person name="Xu Y."/>
            <person name="Jin H."/>
            <person name="Xiao X."/>
            <person name="Hu G."/>
            <person name="Bao F."/>
            <person name="Hu Y."/>
            <person name="Wan P."/>
            <person name="Li L."/>
            <person name="Deng X."/>
            <person name="Kuang T."/>
            <person name="Xiang C."/>
            <person name="Zhu J.K."/>
            <person name="Oliver M.J."/>
            <person name="He Y."/>
        </authorList>
    </citation>
    <scope>NUCLEOTIDE SEQUENCE [LARGE SCALE GENOMIC DNA]</scope>
    <source>
        <strain evidence="11">cv. XS01</strain>
    </source>
</reference>
<evidence type="ECO:0000256" key="4">
    <source>
        <dbReference type="ARBA" id="ARBA00023157"/>
    </source>
</evidence>
<evidence type="ECO:0000256" key="7">
    <source>
        <dbReference type="RuleBase" id="RU004336"/>
    </source>
</evidence>
<keyword evidence="11" id="KW-1185">Reference proteome</keyword>
<evidence type="ECO:0000256" key="8">
    <source>
        <dbReference type="SAM" id="SignalP"/>
    </source>
</evidence>
<keyword evidence="4" id="KW-1015">Disulfide bond</keyword>
<dbReference type="Pfam" id="PF00332">
    <property type="entry name" value="Glyco_hydro_17"/>
    <property type="match status" value="1"/>
</dbReference>
<protein>
    <submittedName>
        <fullName evidence="10">Glucan endo-1,3-beta-glucosidase 14</fullName>
    </submittedName>
</protein>
<feature type="chain" id="PRO_5016396648" evidence="8">
    <location>
        <begin position="27"/>
        <end position="337"/>
    </location>
</feature>
<gene>
    <name evidence="10" type="ORF">F511_15214</name>
</gene>
<feature type="domain" description="X8" evidence="9">
    <location>
        <begin position="272"/>
        <end position="336"/>
    </location>
</feature>
<dbReference type="EMBL" id="KQ997538">
    <property type="protein sequence ID" value="KZV44115.1"/>
    <property type="molecule type" value="Genomic_DNA"/>
</dbReference>
<dbReference type="SMART" id="SM00768">
    <property type="entry name" value="X8"/>
    <property type="match status" value="1"/>
</dbReference>
<organism evidence="10 11">
    <name type="scientific">Dorcoceras hygrometricum</name>
    <dbReference type="NCBI Taxonomy" id="472368"/>
    <lineage>
        <taxon>Eukaryota</taxon>
        <taxon>Viridiplantae</taxon>
        <taxon>Streptophyta</taxon>
        <taxon>Embryophyta</taxon>
        <taxon>Tracheophyta</taxon>
        <taxon>Spermatophyta</taxon>
        <taxon>Magnoliopsida</taxon>
        <taxon>eudicotyledons</taxon>
        <taxon>Gunneridae</taxon>
        <taxon>Pentapetalae</taxon>
        <taxon>asterids</taxon>
        <taxon>lamiids</taxon>
        <taxon>Lamiales</taxon>
        <taxon>Gesneriaceae</taxon>
        <taxon>Didymocarpoideae</taxon>
        <taxon>Trichosporeae</taxon>
        <taxon>Loxocarpinae</taxon>
        <taxon>Dorcoceras</taxon>
    </lineage>
</organism>
<dbReference type="Proteomes" id="UP000250235">
    <property type="component" value="Unassembled WGS sequence"/>
</dbReference>
<dbReference type="Gene3D" id="3.20.20.80">
    <property type="entry name" value="Glycosidases"/>
    <property type="match status" value="2"/>
</dbReference>
<dbReference type="Pfam" id="PF07983">
    <property type="entry name" value="X8"/>
    <property type="match status" value="1"/>
</dbReference>
<dbReference type="PROSITE" id="PS00587">
    <property type="entry name" value="GLYCOSYL_HYDROL_F17"/>
    <property type="match status" value="1"/>
</dbReference>
<evidence type="ECO:0000259" key="9">
    <source>
        <dbReference type="SMART" id="SM00768"/>
    </source>
</evidence>
<keyword evidence="5 7" id="KW-0326">Glycosidase</keyword>
<dbReference type="InterPro" id="IPR000490">
    <property type="entry name" value="Glyco_hydro_17"/>
</dbReference>
<proteinExistence type="inferred from homology"/>
<evidence type="ECO:0000256" key="3">
    <source>
        <dbReference type="ARBA" id="ARBA00022801"/>
    </source>
</evidence>
<evidence type="ECO:0000256" key="1">
    <source>
        <dbReference type="ARBA" id="ARBA00008773"/>
    </source>
</evidence>
<dbReference type="InterPro" id="IPR017853">
    <property type="entry name" value="GH"/>
</dbReference>
<dbReference type="GO" id="GO:0004553">
    <property type="term" value="F:hydrolase activity, hydrolyzing O-glycosyl compounds"/>
    <property type="evidence" value="ECO:0007669"/>
    <property type="project" value="InterPro"/>
</dbReference>
<sequence>MDSKIHLTAAIFSFLFLFPFLRYALCDPGTVGINYGRIVDHLPPPPQVVKLLQGHGFTKVKLYDTDSGISVIVALPNEQLSSAAAGRIFYGFMGPIQYPRLPSQNSDRGHCLRCRIRTFILWFVQIGPLGAGNQTHVEFPETEWFLSEYLMVNAHPFFAYTANTDTISLDYALFRDNPGVTDPNNGLVYKSLFEGPLDAVFAAMNALGFNDIKVVVSETGWPSKGDENEIGGSEPNAAAYNGNCKRQVKAKLPTPSSGGDTGYFSTSTVGQTWCVANEQAGGKRLQAALDYACGEAGADCRQIQPGAACYNPNNLVAHASYAFNNFYQRNGRDSLLR</sequence>
<keyword evidence="2 8" id="KW-0732">Signal</keyword>
<dbReference type="PANTHER" id="PTHR32227">
    <property type="entry name" value="GLUCAN ENDO-1,3-BETA-GLUCOSIDASE BG1-RELATED-RELATED"/>
    <property type="match status" value="1"/>
</dbReference>
<dbReference type="SUPFAM" id="SSF51445">
    <property type="entry name" value="(Trans)glycosidases"/>
    <property type="match status" value="2"/>
</dbReference>
<evidence type="ECO:0000256" key="6">
    <source>
        <dbReference type="RuleBase" id="RU004335"/>
    </source>
</evidence>
<dbReference type="OrthoDB" id="941679at2759"/>
<comment type="similarity">
    <text evidence="1 6">Belongs to the glycosyl hydrolase 17 family.</text>
</comment>
<dbReference type="InterPro" id="IPR012946">
    <property type="entry name" value="X8"/>
</dbReference>
<dbReference type="Gene3D" id="1.20.58.1040">
    <property type="match status" value="1"/>
</dbReference>
<keyword evidence="3 7" id="KW-0378">Hydrolase</keyword>
<evidence type="ECO:0000313" key="10">
    <source>
        <dbReference type="EMBL" id="KZV44115.1"/>
    </source>
</evidence>
<feature type="signal peptide" evidence="8">
    <location>
        <begin position="1"/>
        <end position="26"/>
    </location>
</feature>
<evidence type="ECO:0000256" key="5">
    <source>
        <dbReference type="ARBA" id="ARBA00023295"/>
    </source>
</evidence>
<dbReference type="InterPro" id="IPR044965">
    <property type="entry name" value="Glyco_hydro_17_plant"/>
</dbReference>
<dbReference type="AlphaFoldDB" id="A0A2Z7CBR1"/>